<dbReference type="InterPro" id="IPR002372">
    <property type="entry name" value="PQQ_rpt_dom"/>
</dbReference>
<accession>A0A2M7GBA8</accession>
<dbReference type="PANTHER" id="PTHR34512">
    <property type="entry name" value="CELL SURFACE PROTEIN"/>
    <property type="match status" value="1"/>
</dbReference>
<evidence type="ECO:0000259" key="1">
    <source>
        <dbReference type="Pfam" id="PF13360"/>
    </source>
</evidence>
<dbReference type="SUPFAM" id="SSF50998">
    <property type="entry name" value="Quinoprotein alcohol dehydrogenase-like"/>
    <property type="match status" value="2"/>
</dbReference>
<dbReference type="Gene3D" id="2.40.128.630">
    <property type="match status" value="1"/>
</dbReference>
<evidence type="ECO:0000313" key="2">
    <source>
        <dbReference type="EMBL" id="PIW19420.1"/>
    </source>
</evidence>
<proteinExistence type="predicted"/>
<dbReference type="SMART" id="SM00564">
    <property type="entry name" value="PQQ"/>
    <property type="match status" value="6"/>
</dbReference>
<protein>
    <recommendedName>
        <fullName evidence="1">Pyrrolo-quinoline quinone repeat domain-containing protein</fullName>
    </recommendedName>
</protein>
<comment type="caution">
    <text evidence="2">The sequence shown here is derived from an EMBL/GenBank/DDBJ whole genome shotgun (WGS) entry which is preliminary data.</text>
</comment>
<name>A0A2M7GBA8_9BACT</name>
<dbReference type="EMBL" id="PFFQ01000004">
    <property type="protein sequence ID" value="PIW19420.1"/>
    <property type="molecule type" value="Genomic_DNA"/>
</dbReference>
<dbReference type="InterPro" id="IPR015943">
    <property type="entry name" value="WD40/YVTN_repeat-like_dom_sf"/>
</dbReference>
<gene>
    <name evidence="2" type="ORF">COW36_00865</name>
</gene>
<dbReference type="Pfam" id="PF13360">
    <property type="entry name" value="PQQ_2"/>
    <property type="match status" value="2"/>
</dbReference>
<feature type="domain" description="Pyrrolo-quinoline quinone repeat" evidence="1">
    <location>
        <begin position="179"/>
        <end position="276"/>
    </location>
</feature>
<dbReference type="InterPro" id="IPR011047">
    <property type="entry name" value="Quinoprotein_ADH-like_sf"/>
</dbReference>
<dbReference type="Gene3D" id="2.40.10.480">
    <property type="match status" value="1"/>
</dbReference>
<dbReference type="Proteomes" id="UP000231019">
    <property type="component" value="Unassembled WGS sequence"/>
</dbReference>
<dbReference type="InterPro" id="IPR018391">
    <property type="entry name" value="PQQ_b-propeller_rpt"/>
</dbReference>
<organism evidence="2 3">
    <name type="scientific">bacterium (Candidatus Blackallbacteria) CG17_big_fil_post_rev_8_21_14_2_50_48_46</name>
    <dbReference type="NCBI Taxonomy" id="2014261"/>
    <lineage>
        <taxon>Bacteria</taxon>
        <taxon>Candidatus Blackallbacteria</taxon>
    </lineage>
</organism>
<dbReference type="AlphaFoldDB" id="A0A2M7GBA8"/>
<sequence>MSYFTQFCLTVFVLFSLISCAPQRPPYAEEWPVYQANQGHQGYVPAGPEPPLKEKWTFETKGRIVEAPVLAGGQLALTSRDGWVYLVDPETGQMLWKEEIGQGGLGSSPVFYGEHLLGGTWTPYYFVYAWERAGGKRIWERQTGEILNRAPFVLAAQETVYFNADPPLSAPADVLSVMTALSLPDFKPLWERPLKGAVQTMPTLALEHDLLFIALSEPPSLQALDRKTGELRWSFELDSKPMTTPLWGEGRVYVGTEAGYLYSLIPMTGKIDWRFQIPNDRIRKDLALAEHQLLITGEKYLYAFDTRELALQWRFRSTQALTAPVATQKHVYVGSENKLVYILDRLTGNVQGYAVTKGEILGSPMIVGPYLFVGTSDGKLYAFEEGPRPVYVQPPRR</sequence>
<feature type="domain" description="Pyrrolo-quinoline quinone repeat" evidence="1">
    <location>
        <begin position="80"/>
        <end position="164"/>
    </location>
</feature>
<reference evidence="2 3" key="1">
    <citation type="submission" date="2017-09" db="EMBL/GenBank/DDBJ databases">
        <title>Depth-based differentiation of microbial function through sediment-hosted aquifers and enrichment of novel symbionts in the deep terrestrial subsurface.</title>
        <authorList>
            <person name="Probst A.J."/>
            <person name="Ladd B."/>
            <person name="Jarett J.K."/>
            <person name="Geller-Mcgrath D.E."/>
            <person name="Sieber C.M."/>
            <person name="Emerson J.B."/>
            <person name="Anantharaman K."/>
            <person name="Thomas B.C."/>
            <person name="Malmstrom R."/>
            <person name="Stieglmeier M."/>
            <person name="Klingl A."/>
            <person name="Woyke T."/>
            <person name="Ryan C.M."/>
            <person name="Banfield J.F."/>
        </authorList>
    </citation>
    <scope>NUCLEOTIDE SEQUENCE [LARGE SCALE GENOMIC DNA]</scope>
    <source>
        <strain evidence="2">CG17_big_fil_post_rev_8_21_14_2_50_48_46</strain>
    </source>
</reference>
<evidence type="ECO:0000313" key="3">
    <source>
        <dbReference type="Proteomes" id="UP000231019"/>
    </source>
</evidence>
<dbReference type="PANTHER" id="PTHR34512:SF30">
    <property type="entry name" value="OUTER MEMBRANE PROTEIN ASSEMBLY FACTOR BAMB"/>
    <property type="match status" value="1"/>
</dbReference>
<dbReference type="Gene3D" id="2.130.10.10">
    <property type="entry name" value="YVTN repeat-like/Quinoprotein amine dehydrogenase"/>
    <property type="match status" value="1"/>
</dbReference>